<organism evidence="1 2">
    <name type="scientific">Chrysosporum bergii ANA360D</name>
    <dbReference type="NCBI Taxonomy" id="617107"/>
    <lineage>
        <taxon>Bacteria</taxon>
        <taxon>Bacillati</taxon>
        <taxon>Cyanobacteriota</taxon>
        <taxon>Cyanophyceae</taxon>
        <taxon>Nostocales</taxon>
        <taxon>Nodulariaceae</taxon>
        <taxon>Chrysosporum</taxon>
    </lineage>
</organism>
<proteinExistence type="predicted"/>
<accession>A0AA43KCP9</accession>
<name>A0AA43KCP9_9CYAN</name>
<evidence type="ECO:0000313" key="1">
    <source>
        <dbReference type="EMBL" id="MDH6061707.1"/>
    </source>
</evidence>
<evidence type="ECO:0000313" key="2">
    <source>
        <dbReference type="Proteomes" id="UP001159387"/>
    </source>
</evidence>
<protein>
    <submittedName>
        <fullName evidence="1">Uncharacterized protein</fullName>
    </submittedName>
</protein>
<dbReference type="EMBL" id="JANQDH010000102">
    <property type="protein sequence ID" value="MDH6061707.1"/>
    <property type="molecule type" value="Genomic_DNA"/>
</dbReference>
<comment type="caution">
    <text evidence="1">The sequence shown here is derived from an EMBL/GenBank/DDBJ whole genome shotgun (WGS) entry which is preliminary data.</text>
</comment>
<sequence>MLLLDLRSAEVEGTSLPALLPVCPTVAFTRFKRAYTPRALTIILRSSWQHREC</sequence>
<reference evidence="1 2" key="1">
    <citation type="journal article" date="2023" name="J. Phycol.">
        <title>Chrysosporum ovalisporum is synonymous with the true-branching cyanobacterium Umezakia natans (Nostocales/Aphanizomenonaceae).</title>
        <authorList>
            <person name="McGregor G.B."/>
            <person name="Sendall B.C."/>
            <person name="Niiyama Y."/>
            <person name="Tuji A."/>
            <person name="Willis A."/>
        </authorList>
    </citation>
    <scope>NUCLEOTIDE SEQUENCE [LARGE SCALE GENOMIC DNA]</scope>
    <source>
        <strain evidence="1 2">ANA360D</strain>
    </source>
</reference>
<dbReference type="AlphaFoldDB" id="A0AA43KCP9"/>
<dbReference type="RefSeq" id="WP_280655664.1">
    <property type="nucleotide sequence ID" value="NZ_JANQDH010000102.1"/>
</dbReference>
<dbReference type="Proteomes" id="UP001159387">
    <property type="component" value="Unassembled WGS sequence"/>
</dbReference>
<keyword evidence="2" id="KW-1185">Reference proteome</keyword>
<gene>
    <name evidence="1" type="ORF">NWP17_14910</name>
</gene>